<gene>
    <name evidence="2" type="ORF">SLU01_14590</name>
</gene>
<protein>
    <submittedName>
        <fullName evidence="2">Uncharacterized protein</fullName>
    </submittedName>
</protein>
<sequence length="190" mass="22110">MTKKLYLFIPVIVMFLSNIGLHAAEQDLPPSFEEGYEEVGYKSVEVAVKEFEAHFECKVELPEMVPPISFTHQFGSFFEDKRHRMNDNLSIRFVNKDHRKNIFKIDIRPVHNKITFDGKEYALQYGGKGIYFEFHDFHFYVFDKNGLQYLLGIHQEVSDIDTPDMLARLADSVKEIQGENACTIYSVENS</sequence>
<reference evidence="2 3" key="1">
    <citation type="submission" date="2019-07" db="EMBL/GenBank/DDBJ databases">
        <title>Whole genome shotgun sequence of Sporosarcina luteola NBRC 105378.</title>
        <authorList>
            <person name="Hosoyama A."/>
            <person name="Uohara A."/>
            <person name="Ohji S."/>
            <person name="Ichikawa N."/>
        </authorList>
    </citation>
    <scope>NUCLEOTIDE SEQUENCE [LARGE SCALE GENOMIC DNA]</scope>
    <source>
        <strain evidence="2 3">NBRC 105378</strain>
    </source>
</reference>
<keyword evidence="3" id="KW-1185">Reference proteome</keyword>
<dbReference type="OrthoDB" id="2437594at2"/>
<feature type="chain" id="PRO_5022180901" evidence="1">
    <location>
        <begin position="24"/>
        <end position="190"/>
    </location>
</feature>
<organism evidence="2 3">
    <name type="scientific">Sporosarcina luteola</name>
    <dbReference type="NCBI Taxonomy" id="582850"/>
    <lineage>
        <taxon>Bacteria</taxon>
        <taxon>Bacillati</taxon>
        <taxon>Bacillota</taxon>
        <taxon>Bacilli</taxon>
        <taxon>Bacillales</taxon>
        <taxon>Caryophanaceae</taxon>
        <taxon>Sporosarcina</taxon>
    </lineage>
</organism>
<name>A0A511Z6R9_9BACL</name>
<evidence type="ECO:0000313" key="3">
    <source>
        <dbReference type="Proteomes" id="UP000321901"/>
    </source>
</evidence>
<dbReference type="Proteomes" id="UP000321901">
    <property type="component" value="Unassembled WGS sequence"/>
</dbReference>
<evidence type="ECO:0000313" key="2">
    <source>
        <dbReference type="EMBL" id="GEN83147.1"/>
    </source>
</evidence>
<dbReference type="RefSeq" id="WP_147056781.1">
    <property type="nucleotide sequence ID" value="NZ_BJYL01000017.1"/>
</dbReference>
<dbReference type="AlphaFoldDB" id="A0A511Z6R9"/>
<comment type="caution">
    <text evidence="2">The sequence shown here is derived from an EMBL/GenBank/DDBJ whole genome shotgun (WGS) entry which is preliminary data.</text>
</comment>
<proteinExistence type="predicted"/>
<keyword evidence="1" id="KW-0732">Signal</keyword>
<dbReference type="EMBL" id="BJYL01000017">
    <property type="protein sequence ID" value="GEN83147.1"/>
    <property type="molecule type" value="Genomic_DNA"/>
</dbReference>
<accession>A0A511Z6R9</accession>
<feature type="signal peptide" evidence="1">
    <location>
        <begin position="1"/>
        <end position="23"/>
    </location>
</feature>
<evidence type="ECO:0000256" key="1">
    <source>
        <dbReference type="SAM" id="SignalP"/>
    </source>
</evidence>